<dbReference type="EMBL" id="JAFBEB010000002">
    <property type="protein sequence ID" value="MBM7589298.1"/>
    <property type="molecule type" value="Genomic_DNA"/>
</dbReference>
<proteinExistence type="predicted"/>
<reference evidence="1" key="1">
    <citation type="submission" date="2021-01" db="EMBL/GenBank/DDBJ databases">
        <title>Genomic Encyclopedia of Type Strains, Phase IV (KMG-IV): sequencing the most valuable type-strain genomes for metagenomic binning, comparative biology and taxonomic classification.</title>
        <authorList>
            <person name="Goeker M."/>
        </authorList>
    </citation>
    <scope>NUCLEOTIDE SEQUENCE</scope>
    <source>
        <strain evidence="1">DSM 25523</strain>
    </source>
</reference>
<name>A0A938XS29_9BACL</name>
<dbReference type="AlphaFoldDB" id="A0A938XS29"/>
<dbReference type="Gene3D" id="6.10.250.3150">
    <property type="match status" value="1"/>
</dbReference>
<sequence length="378" mass="44065">MLVRIFSILLKMGEKAKGEIMRKSMMFLLIGLLLLCPYPVGAQEAASLEQLILQQHLTQKELERSLTLLKQEESTLLKETAQLDLELKKQSLVIEAMRRHAGEVARAYYTGERASFLSLLFDTENFNQFLMVFDFLQLLYQRDLDKLEKFQEERAKAAQLQEDKRMRLTEIQELRRQFESRLAEKLAVQKAKEDNLAQLSDATGTEALMDHLMEDWQQRGLPAFQTFFQVLSKVMFQIPELATPDRIHSEDWFTHTLTIKQDEFNEFLASKDDLFKQAEFAFEDNQLIVNGSYNQMNIRIVGEYQLVSPQELKFHIISLFFDGFQLPQSTIEEMEKTYNLSFYPSLISSNIEVKSISLDNQQLKLQLKVDLPFGFSLK</sequence>
<evidence type="ECO:0000313" key="2">
    <source>
        <dbReference type="Proteomes" id="UP000717624"/>
    </source>
</evidence>
<protein>
    <submittedName>
        <fullName evidence="1">Uncharacterized protein</fullName>
    </submittedName>
</protein>
<gene>
    <name evidence="1" type="ORF">JOD01_000896</name>
</gene>
<organism evidence="1 2">
    <name type="scientific">Brevibacillus fulvus</name>
    <dbReference type="NCBI Taxonomy" id="1125967"/>
    <lineage>
        <taxon>Bacteria</taxon>
        <taxon>Bacillati</taxon>
        <taxon>Bacillota</taxon>
        <taxon>Bacilli</taxon>
        <taxon>Bacillales</taxon>
        <taxon>Paenibacillaceae</taxon>
        <taxon>Brevibacillus</taxon>
    </lineage>
</organism>
<keyword evidence="2" id="KW-1185">Reference proteome</keyword>
<accession>A0A938XS29</accession>
<comment type="caution">
    <text evidence="1">The sequence shown here is derived from an EMBL/GenBank/DDBJ whole genome shotgun (WGS) entry which is preliminary data.</text>
</comment>
<dbReference type="Proteomes" id="UP000717624">
    <property type="component" value="Unassembled WGS sequence"/>
</dbReference>
<evidence type="ECO:0000313" key="1">
    <source>
        <dbReference type="EMBL" id="MBM7589298.1"/>
    </source>
</evidence>